<name>A0ABC8K9K7_ERUVS</name>
<sequence>MSSLYWTFVSQIYKSGTLVMVLVSERLCFVSLGGVFRSLPTARVEASVGGAWSCLCFGVVVFNLCSGLAFLSTALFCGTLSPEVHFHGVSSVAGRLPFAVEKPSSCSKRWSAWTVVAFRESPEFYFHVHGGAFGVHPSQYRGLLLQTSIGCSFFLIAGTRTTFHGGYSSTELCSCVGEHALAFGPLGFRYDSVGLLFFQPCAYLSVKITSVRSSSRTSYSDDGM</sequence>
<evidence type="ECO:0000313" key="2">
    <source>
        <dbReference type="EMBL" id="CAH8355611.1"/>
    </source>
</evidence>
<proteinExistence type="predicted"/>
<dbReference type="Proteomes" id="UP001642260">
    <property type="component" value="Unassembled WGS sequence"/>
</dbReference>
<feature type="transmembrane region" description="Helical" evidence="1">
    <location>
        <begin position="12"/>
        <end position="36"/>
    </location>
</feature>
<keyword evidence="1" id="KW-1133">Transmembrane helix</keyword>
<gene>
    <name evidence="2" type="ORF">ERUC_LOCUS21366</name>
</gene>
<feature type="transmembrane region" description="Helical" evidence="1">
    <location>
        <begin position="48"/>
        <end position="71"/>
    </location>
</feature>
<reference evidence="2 3" key="1">
    <citation type="submission" date="2022-03" db="EMBL/GenBank/DDBJ databases">
        <authorList>
            <person name="Macdonald S."/>
            <person name="Ahmed S."/>
            <person name="Newling K."/>
        </authorList>
    </citation>
    <scope>NUCLEOTIDE SEQUENCE [LARGE SCALE GENOMIC DNA]</scope>
</reference>
<keyword evidence="1" id="KW-0472">Membrane</keyword>
<evidence type="ECO:0000256" key="1">
    <source>
        <dbReference type="SAM" id="Phobius"/>
    </source>
</evidence>
<dbReference type="AlphaFoldDB" id="A0ABC8K9K7"/>
<accession>A0ABC8K9K7</accession>
<protein>
    <submittedName>
        <fullName evidence="2">Uncharacterized protein</fullName>
    </submittedName>
</protein>
<keyword evidence="3" id="KW-1185">Reference proteome</keyword>
<keyword evidence="1" id="KW-0812">Transmembrane</keyword>
<organism evidence="2 3">
    <name type="scientific">Eruca vesicaria subsp. sativa</name>
    <name type="common">Garden rocket</name>
    <name type="synonym">Eruca sativa</name>
    <dbReference type="NCBI Taxonomy" id="29727"/>
    <lineage>
        <taxon>Eukaryota</taxon>
        <taxon>Viridiplantae</taxon>
        <taxon>Streptophyta</taxon>
        <taxon>Embryophyta</taxon>
        <taxon>Tracheophyta</taxon>
        <taxon>Spermatophyta</taxon>
        <taxon>Magnoliopsida</taxon>
        <taxon>eudicotyledons</taxon>
        <taxon>Gunneridae</taxon>
        <taxon>Pentapetalae</taxon>
        <taxon>rosids</taxon>
        <taxon>malvids</taxon>
        <taxon>Brassicales</taxon>
        <taxon>Brassicaceae</taxon>
        <taxon>Brassiceae</taxon>
        <taxon>Eruca</taxon>
    </lineage>
</organism>
<evidence type="ECO:0000313" key="3">
    <source>
        <dbReference type="Proteomes" id="UP001642260"/>
    </source>
</evidence>
<dbReference type="EMBL" id="CAKOAT010209711">
    <property type="protein sequence ID" value="CAH8355611.1"/>
    <property type="molecule type" value="Genomic_DNA"/>
</dbReference>
<comment type="caution">
    <text evidence="2">The sequence shown here is derived from an EMBL/GenBank/DDBJ whole genome shotgun (WGS) entry which is preliminary data.</text>
</comment>